<gene>
    <name evidence="2" type="ORF">JTY93_14380</name>
</gene>
<dbReference type="Proteomes" id="UP000663249">
    <property type="component" value="Chromosome"/>
</dbReference>
<dbReference type="EMBL" id="CP070506">
    <property type="protein sequence ID" value="QSB37560.1"/>
    <property type="molecule type" value="Genomic_DNA"/>
</dbReference>
<feature type="region of interest" description="Disordered" evidence="1">
    <location>
        <begin position="1"/>
        <end position="27"/>
    </location>
</feature>
<feature type="compositionally biased region" description="Basic and acidic residues" evidence="1">
    <location>
        <begin position="1"/>
        <end position="11"/>
    </location>
</feature>
<dbReference type="RefSeq" id="WP_205518872.1">
    <property type="nucleotide sequence ID" value="NZ_CP070506.1"/>
</dbReference>
<organism evidence="2 3">
    <name type="scientific">Pseudomonas hygromyciniae</name>
    <dbReference type="NCBI Taxonomy" id="2812000"/>
    <lineage>
        <taxon>Bacteria</taxon>
        <taxon>Pseudomonadati</taxon>
        <taxon>Pseudomonadota</taxon>
        <taxon>Gammaproteobacteria</taxon>
        <taxon>Pseudomonadales</taxon>
        <taxon>Pseudomonadaceae</taxon>
        <taxon>Pseudomonas</taxon>
    </lineage>
</organism>
<dbReference type="SUPFAM" id="SSF49785">
    <property type="entry name" value="Galactose-binding domain-like"/>
    <property type="match status" value="1"/>
</dbReference>
<evidence type="ECO:0000256" key="1">
    <source>
        <dbReference type="SAM" id="MobiDB-lite"/>
    </source>
</evidence>
<evidence type="ECO:0000313" key="2">
    <source>
        <dbReference type="EMBL" id="QSB37560.1"/>
    </source>
</evidence>
<dbReference type="InterPro" id="IPR008979">
    <property type="entry name" value="Galactose-bd-like_sf"/>
</dbReference>
<keyword evidence="3" id="KW-1185">Reference proteome</keyword>
<proteinExistence type="predicted"/>
<sequence>MSNELITHDSFPRPLSPAVPPTRAAGDPRYVEDLDTPYVANAVQPVVDADIGLGIRHLENVLYITFERWFNLNVGDSFKFQMGNFTTLAEITTGKENEPRYQLAISYDDVPIGLVYPCYGSVLRAGSSTESTSPKQTWLVKKTRPGGVDKDPGEPYHSELVVSLPADLQGPGATLVPERANLGVVLTIKRYPNIRVRDTIELYWNGHEVRLLLDEDHVSGAKPIELTVEPEVLYRPQGSGLLIIRFRVVDEVLNYSGGPWMNPEQFQQQWSQSIHLESDLDPSLLERPYFLLDDLDITDVDFDTHSEGHFQVEVFVPTRLPDNSLTPVGTQIVVTLSGIDAVGNPITMQLPPFAARINRSAFADVPNSFLKQLINGTLQIAYELQFPLGTVLGTSRRLTVTIYGTLSTMPPVRIVEAEAGLIDPTLPYITVEFPEYIPYDRNYAVTLRMEAVRPDGSVEFYEQVLLAGDPPPPTRFRIVFNSDFQRFENIKNVVVYYRVDDGKVGVFGANLLTVRESERLTVQFGTRVASMPPPQLQGVDEHDNLDPANVIGQAILTLPYLRTFSGDTFIWSWTGTGIGGSTSGEIELNNASAGRPVAFPVSKSFIDPNYNGEIRIRYSLVPADGGPVLSSEVLIISVGAALGDLLRPEVEEASRHPDQVTPEALTAGATIKVTFAQMQTSDRVRACWKGVDGIGSHCETKDGNTFKTLFFTVPPEVVGSSIQPGGRIIQVQYFLRRGTREIPSPVLSLLLLPLTTLSIPTIEGIGESPILELSRLAGHERTMLNAWHFIHAAQRMWMEYHGEYADGTPYFEATYTANLVTDDGVSQGILPPTPVDELRLLKDGSRLSIQFWVSFSRTSDKSSAVLFRIREHTIQALPGVLPHPFIDGASGTGPNVTIADPLSIENNMRVSVAYAIATTDRITLEMIFQHGTPYTVSLDGQAGGTVVFSLSNAILARCVNSIVCLRYSVLRNGQTIPSSVQTVTFGTIAAANLPRPLINNIANGGTINLNNFSGNATASVVKWPLSAAKQLVWLTCSSAGVANLDVLKGVEISATEAANGLVNKPVLRSWLAALPTGRQIAVTFKVTLDGSTDEANAVLFPTTTYAVAQRPKLSLYWDFNDNTFQGWVPQGGYAQGQLAVGDGTVSTYTGGGHNFYGLVMTRVISVFAGSTYDVGFSVTAISNTGANGTILQLVVNGAGIGDSVNTHNQVVWRTGSGVFTASTTGSVTLGLFNHIGAQGGNDFAIDNIWIRER</sequence>
<protein>
    <submittedName>
        <fullName evidence="2">Uncharacterized protein</fullName>
    </submittedName>
</protein>
<name>A0ABX7JR30_9PSED</name>
<reference evidence="2 3" key="1">
    <citation type="submission" date="2021-02" db="EMBL/GenBank/DDBJ databases">
        <title>Genomic and phenotypic characterization of Pseudomonas hygromyciniae, a novel bacterial species discovered from a commercially purchased antibiotic vial.</title>
        <authorList>
            <person name="Turner T.L."/>
            <person name="Mitra S.D."/>
            <person name="Kochan T.J."/>
            <person name="Pincus N.B."/>
            <person name="Lebrun-Corbin M."/>
            <person name="Cheung B."/>
            <person name="Gatesy S.W."/>
            <person name="Afzal T."/>
            <person name="Ozer E.A."/>
            <person name="Hauser A.R."/>
        </authorList>
    </citation>
    <scope>NUCLEOTIDE SEQUENCE [LARGE SCALE GENOMIC DNA]</scope>
    <source>
        <strain evidence="2 3">SDM007</strain>
    </source>
</reference>
<evidence type="ECO:0000313" key="3">
    <source>
        <dbReference type="Proteomes" id="UP000663249"/>
    </source>
</evidence>
<accession>A0ABX7JR30</accession>